<dbReference type="NCBIfam" id="TIGR02777">
    <property type="entry name" value="LigD_PE_dom"/>
    <property type="match status" value="1"/>
</dbReference>
<dbReference type="NCBIfam" id="TIGR02778">
    <property type="entry name" value="ligD_pol"/>
    <property type="match status" value="1"/>
</dbReference>
<sequence>MADLKTYREKRDFSKTEEPEGKTEPLRVSNRGGIFVVHKHDATRLHYDLRLEHGGVLWSWAVTRGPSLDPSEKRLAVQVEDHPLDYAGFEGTIPEEEYGGGAVIVWDEGSWTPKGDPAAGMEKGRISFTLEGRKLRGGWHLVRMKPRPKEHAPNWLLVKDEDAEARDTGDILEDMPRSVRSDRTVEEVGGKEETPAPPKKKTPANKATPSKASSKKEDLGKPVTIEGVRVSSPRRQLWPEAKFTKTDLVDYYRKVWDRMRPFIENRPLTLVRTPDGVGGSQRFFQQHAWKGMPAAISTMRDPADDAELLFIQNFSGLVALAQFGITEIHVWGAKANSLTQPDQVTFDLDPDPGIDLDALRRAAHDLRAHLEESGLVPFVKTSGGKGYHITAPLEPGANWKAVEHFASALAHRMAREEPDRFTAASSKDERKGRIYLDYLRNNPNATTVVPWSPRARNSGAVSVPITWKELDDVASDEFRLGSKALSGALRRKNPWADFFGSAKPLPRGS</sequence>
<dbReference type="InterPro" id="IPR014144">
    <property type="entry name" value="LigD_PE_domain"/>
</dbReference>
<protein>
    <submittedName>
        <fullName evidence="4">Non-homologous end-joining DNA ligase</fullName>
        <ecNumber evidence="4">6.5.1.1</ecNumber>
    </submittedName>
</protein>
<dbReference type="Proteomes" id="UP001205906">
    <property type="component" value="Unassembled WGS sequence"/>
</dbReference>
<feature type="domain" description="DNA ligase D 3'-phosphoesterase" evidence="2">
    <location>
        <begin position="38"/>
        <end position="143"/>
    </location>
</feature>
<proteinExistence type="predicted"/>
<feature type="compositionally biased region" description="Basic and acidic residues" evidence="1">
    <location>
        <begin position="166"/>
        <end position="194"/>
    </location>
</feature>
<dbReference type="InterPro" id="IPR014145">
    <property type="entry name" value="LigD_pol_dom"/>
</dbReference>
<dbReference type="GO" id="GO:0003910">
    <property type="term" value="F:DNA ligase (ATP) activity"/>
    <property type="evidence" value="ECO:0007669"/>
    <property type="project" value="UniProtKB-EC"/>
</dbReference>
<feature type="region of interest" description="Disordered" evidence="1">
    <location>
        <begin position="166"/>
        <end position="221"/>
    </location>
</feature>
<dbReference type="EC" id="6.5.1.1" evidence="4"/>
<dbReference type="Gene3D" id="3.90.920.10">
    <property type="entry name" value="DNA primase, PRIM domain"/>
    <property type="match status" value="1"/>
</dbReference>
<accession>A0ABT1CA38</accession>
<gene>
    <name evidence="4" type="primary">ligD</name>
    <name evidence="4" type="ORF">NGM99_18065</name>
</gene>
<dbReference type="EMBL" id="JAMXQS010000008">
    <property type="protein sequence ID" value="MCO6051694.1"/>
    <property type="molecule type" value="Genomic_DNA"/>
</dbReference>
<organism evidence="4 5">
    <name type="scientific">Mesorhizobium liriopis</name>
    <dbReference type="NCBI Taxonomy" id="2953882"/>
    <lineage>
        <taxon>Bacteria</taxon>
        <taxon>Pseudomonadati</taxon>
        <taxon>Pseudomonadota</taxon>
        <taxon>Alphaproteobacteria</taxon>
        <taxon>Hyphomicrobiales</taxon>
        <taxon>Phyllobacteriaceae</taxon>
        <taxon>Mesorhizobium</taxon>
    </lineage>
</organism>
<dbReference type="PANTHER" id="PTHR42705:SF2">
    <property type="entry name" value="BIFUNCTIONAL NON-HOMOLOGOUS END JOINING PROTEIN LIGD"/>
    <property type="match status" value="1"/>
</dbReference>
<feature type="domain" description="DNA ligase D polymerase" evidence="3">
    <location>
        <begin position="244"/>
        <end position="480"/>
    </location>
</feature>
<dbReference type="Pfam" id="PF21686">
    <property type="entry name" value="LigD_Prim-Pol"/>
    <property type="match status" value="1"/>
</dbReference>
<comment type="caution">
    <text evidence="4">The sequence shown here is derived from an EMBL/GenBank/DDBJ whole genome shotgun (WGS) entry which is preliminary data.</text>
</comment>
<evidence type="ECO:0000313" key="5">
    <source>
        <dbReference type="Proteomes" id="UP001205906"/>
    </source>
</evidence>
<dbReference type="RefSeq" id="WP_252821476.1">
    <property type="nucleotide sequence ID" value="NZ_JAMXQS010000008.1"/>
</dbReference>
<name>A0ABT1CA38_9HYPH</name>
<keyword evidence="4" id="KW-0436">Ligase</keyword>
<feature type="region of interest" description="Disordered" evidence="1">
    <location>
        <begin position="1"/>
        <end position="26"/>
    </location>
</feature>
<evidence type="ECO:0000259" key="2">
    <source>
        <dbReference type="Pfam" id="PF13298"/>
    </source>
</evidence>
<evidence type="ECO:0000259" key="3">
    <source>
        <dbReference type="Pfam" id="PF21686"/>
    </source>
</evidence>
<dbReference type="Pfam" id="PF13298">
    <property type="entry name" value="LigD_N"/>
    <property type="match status" value="1"/>
</dbReference>
<feature type="compositionally biased region" description="Basic and acidic residues" evidence="1">
    <location>
        <begin position="1"/>
        <end position="25"/>
    </location>
</feature>
<evidence type="ECO:0000256" key="1">
    <source>
        <dbReference type="SAM" id="MobiDB-lite"/>
    </source>
</evidence>
<reference evidence="4 5" key="1">
    <citation type="submission" date="2022-06" db="EMBL/GenBank/DDBJ databases">
        <title>Mesorhizobium sp. strain RP14 Genome sequencing and assembly.</title>
        <authorList>
            <person name="Kim I."/>
        </authorList>
    </citation>
    <scope>NUCLEOTIDE SEQUENCE [LARGE SCALE GENOMIC DNA]</scope>
    <source>
        <strain evidence="5">RP14(2022)</strain>
    </source>
</reference>
<evidence type="ECO:0000313" key="4">
    <source>
        <dbReference type="EMBL" id="MCO6051694.1"/>
    </source>
</evidence>
<dbReference type="InterPro" id="IPR052171">
    <property type="entry name" value="NHEJ_LigD"/>
</dbReference>
<dbReference type="PANTHER" id="PTHR42705">
    <property type="entry name" value="BIFUNCTIONAL NON-HOMOLOGOUS END JOINING PROTEIN LIGD"/>
    <property type="match status" value="1"/>
</dbReference>
<keyword evidence="5" id="KW-1185">Reference proteome</keyword>